<dbReference type="Pfam" id="PF02064">
    <property type="entry name" value="MAS20"/>
    <property type="match status" value="1"/>
</dbReference>
<dbReference type="GO" id="GO:0005742">
    <property type="term" value="C:mitochondrial outer membrane translocase complex"/>
    <property type="evidence" value="ECO:0007669"/>
    <property type="project" value="InterPro"/>
</dbReference>
<feature type="transmembrane region" description="Helical" evidence="11">
    <location>
        <begin position="20"/>
        <end position="39"/>
    </location>
</feature>
<dbReference type="GO" id="GO:0008320">
    <property type="term" value="F:protein transmembrane transporter activity"/>
    <property type="evidence" value="ECO:0007669"/>
    <property type="project" value="TreeGrafter"/>
</dbReference>
<keyword evidence="8" id="KW-0496">Mitochondrion</keyword>
<organism evidence="12 13">
    <name type="scientific">Fasciola gigantica</name>
    <name type="common">Giant liver fluke</name>
    <dbReference type="NCBI Taxonomy" id="46835"/>
    <lineage>
        <taxon>Eukaryota</taxon>
        <taxon>Metazoa</taxon>
        <taxon>Spiralia</taxon>
        <taxon>Lophotrochozoa</taxon>
        <taxon>Platyhelminthes</taxon>
        <taxon>Trematoda</taxon>
        <taxon>Digenea</taxon>
        <taxon>Plagiorchiida</taxon>
        <taxon>Echinostomata</taxon>
        <taxon>Echinostomatoidea</taxon>
        <taxon>Fasciolidae</taxon>
        <taxon>Fasciola</taxon>
    </lineage>
</organism>
<feature type="transmembrane region" description="Helical" evidence="11">
    <location>
        <begin position="403"/>
        <end position="421"/>
    </location>
</feature>
<feature type="transmembrane region" description="Helical" evidence="11">
    <location>
        <begin position="301"/>
        <end position="318"/>
    </location>
</feature>
<dbReference type="GO" id="GO:0016031">
    <property type="term" value="P:tRNA import into mitochondrion"/>
    <property type="evidence" value="ECO:0007669"/>
    <property type="project" value="TreeGrafter"/>
</dbReference>
<dbReference type="PRINTS" id="PR00351">
    <property type="entry name" value="OM20RECEPTOR"/>
</dbReference>
<evidence type="ECO:0000256" key="1">
    <source>
        <dbReference type="ARBA" id="ARBA00004572"/>
    </source>
</evidence>
<keyword evidence="4 11" id="KW-0812">Transmembrane</keyword>
<evidence type="ECO:0000256" key="5">
    <source>
        <dbReference type="ARBA" id="ARBA00022787"/>
    </source>
</evidence>
<dbReference type="SUPFAM" id="SSF47157">
    <property type="entry name" value="Mitochondrial import receptor subunit Tom20"/>
    <property type="match status" value="1"/>
</dbReference>
<evidence type="ECO:0000256" key="9">
    <source>
        <dbReference type="ARBA" id="ARBA00023136"/>
    </source>
</evidence>
<dbReference type="InterPro" id="IPR022422">
    <property type="entry name" value="MAS20_rcpt_metazoan"/>
</dbReference>
<dbReference type="OrthoDB" id="2154253at2759"/>
<dbReference type="GO" id="GO:0006886">
    <property type="term" value="P:intracellular protein transport"/>
    <property type="evidence" value="ECO:0007669"/>
    <property type="project" value="InterPro"/>
</dbReference>
<feature type="region of interest" description="Disordered" evidence="10">
    <location>
        <begin position="471"/>
        <end position="501"/>
    </location>
</feature>
<comment type="similarity">
    <text evidence="2">Belongs to the Tom20 family.</text>
</comment>
<name>A0A504YG71_FASGI</name>
<dbReference type="GO" id="GO:0006605">
    <property type="term" value="P:protein targeting"/>
    <property type="evidence" value="ECO:0007669"/>
    <property type="project" value="InterPro"/>
</dbReference>
<dbReference type="InterPro" id="IPR023392">
    <property type="entry name" value="Tom20_dom_sf"/>
</dbReference>
<dbReference type="EMBL" id="SUNJ01010688">
    <property type="protein sequence ID" value="TPP59466.1"/>
    <property type="molecule type" value="Genomic_DNA"/>
</dbReference>
<evidence type="ECO:0000256" key="8">
    <source>
        <dbReference type="ARBA" id="ARBA00023128"/>
    </source>
</evidence>
<dbReference type="InterPro" id="IPR002056">
    <property type="entry name" value="MAS20"/>
</dbReference>
<dbReference type="Proteomes" id="UP000316759">
    <property type="component" value="Unassembled WGS sequence"/>
</dbReference>
<keyword evidence="6" id="KW-0653">Protein transport</keyword>
<feature type="transmembrane region" description="Helical" evidence="11">
    <location>
        <begin position="324"/>
        <end position="342"/>
    </location>
</feature>
<keyword evidence="12" id="KW-0675">Receptor</keyword>
<accession>A0A504YG71</accession>
<keyword evidence="9 11" id="KW-0472">Membrane</keyword>
<evidence type="ECO:0000313" key="12">
    <source>
        <dbReference type="EMBL" id="TPP59466.1"/>
    </source>
</evidence>
<dbReference type="Gene3D" id="1.20.960.10">
    <property type="entry name" value="Mitochondrial outer membrane translocase complex, subunit Tom20 domain"/>
    <property type="match status" value="1"/>
</dbReference>
<dbReference type="GO" id="GO:0030943">
    <property type="term" value="F:mitochondrion targeting sequence binding"/>
    <property type="evidence" value="ECO:0007669"/>
    <property type="project" value="TreeGrafter"/>
</dbReference>
<comment type="caution">
    <text evidence="12">The sequence shown here is derived from an EMBL/GenBank/DDBJ whole genome shotgun (WGS) entry which is preliminary data.</text>
</comment>
<feature type="transmembrane region" description="Helical" evidence="11">
    <location>
        <begin position="441"/>
        <end position="466"/>
    </location>
</feature>
<sequence length="501" mass="56496">MNDPGADFKVCAAVMLRAVFPYIAAGAGLCFVGYCIYFDRKRRSHPDFRTNLIKKRRQQALEAQKASNIPLPPLGDPAALHKFFLEQIQQGELSLSLGAIEEGVQHFAVAVTVCGQPSQLLQVLQQSLSPSVFSMIVEALPSVRSAWIMQILLAILLWRACVAERDPFDMFSDVSSNEGYGVATQPSAGLLPAPQSTQAAETISTLKHYRELHLVLARILWRSLQVAENHSLTEGDHVRIQLIASLSPSDIRMLSTYCHRNQSTNKQVSADSINSLFSRLFESAVLLSDDPPDRQSPQLQYLFGGLVLFIFFLIARWIGVKRILLISLPSLFITAVILQALCRKYNERVAEKMSHMSRYNEPPEQCKPSHLQSWSTWLSGLVRFSPSHDECAQYYERVLTDPWIATSLYEIFLELVFEPLVTLSKLSGRACGQLYHQLNMYFPTLVALPLTVVMFLFLLFLVLCFIRSSSSARRPSNPKRRHKPQGIKQKHMPSLCESKKQ</sequence>
<evidence type="ECO:0000256" key="3">
    <source>
        <dbReference type="ARBA" id="ARBA00022448"/>
    </source>
</evidence>
<evidence type="ECO:0000256" key="4">
    <source>
        <dbReference type="ARBA" id="ARBA00022692"/>
    </source>
</evidence>
<evidence type="ECO:0000313" key="13">
    <source>
        <dbReference type="Proteomes" id="UP000316759"/>
    </source>
</evidence>
<dbReference type="PANTHER" id="PTHR12430:SF0">
    <property type="entry name" value="TRANSLOCASE OF OUTER MITOCHONDRIAL MEMBRANE 20"/>
    <property type="match status" value="1"/>
</dbReference>
<reference evidence="12 13" key="1">
    <citation type="submission" date="2019-04" db="EMBL/GenBank/DDBJ databases">
        <title>Annotation for the trematode Fasciola gigantica.</title>
        <authorList>
            <person name="Choi Y.-J."/>
        </authorList>
    </citation>
    <scope>NUCLEOTIDE SEQUENCE [LARGE SCALE GENOMIC DNA]</scope>
    <source>
        <strain evidence="12">Uganda_cow_1</strain>
    </source>
</reference>
<dbReference type="GO" id="GO:0030150">
    <property type="term" value="P:protein import into mitochondrial matrix"/>
    <property type="evidence" value="ECO:0007669"/>
    <property type="project" value="TreeGrafter"/>
</dbReference>
<feature type="compositionally biased region" description="Basic residues" evidence="10">
    <location>
        <begin position="476"/>
        <end position="491"/>
    </location>
</feature>
<protein>
    <submittedName>
        <fullName evidence="12">Mitochondrial import receptor subunit TOM20 B</fullName>
    </submittedName>
</protein>
<evidence type="ECO:0000256" key="6">
    <source>
        <dbReference type="ARBA" id="ARBA00022927"/>
    </source>
</evidence>
<keyword evidence="7 11" id="KW-1133">Transmembrane helix</keyword>
<dbReference type="STRING" id="46835.A0A504YG71"/>
<dbReference type="PANTHER" id="PTHR12430">
    <property type="entry name" value="MITOCHONDRIAL IMPORT RECEPTOR SUBUNIT TOM20"/>
    <property type="match status" value="1"/>
</dbReference>
<keyword evidence="5" id="KW-1000">Mitochondrion outer membrane</keyword>
<comment type="subcellular location">
    <subcellularLocation>
        <location evidence="1">Mitochondrion outer membrane</location>
        <topology evidence="1">Single-pass membrane protein</topology>
    </subcellularLocation>
</comment>
<keyword evidence="3" id="KW-0813">Transport</keyword>
<evidence type="ECO:0000256" key="7">
    <source>
        <dbReference type="ARBA" id="ARBA00022989"/>
    </source>
</evidence>
<evidence type="ECO:0000256" key="10">
    <source>
        <dbReference type="SAM" id="MobiDB-lite"/>
    </source>
</evidence>
<proteinExistence type="inferred from homology"/>
<keyword evidence="13" id="KW-1185">Reference proteome</keyword>
<dbReference type="AlphaFoldDB" id="A0A504YG71"/>
<evidence type="ECO:0000256" key="11">
    <source>
        <dbReference type="SAM" id="Phobius"/>
    </source>
</evidence>
<gene>
    <name evidence="12" type="ORF">FGIG_02541</name>
</gene>
<dbReference type="PRINTS" id="PR01989">
    <property type="entry name" value="EUOM20RECPTR"/>
</dbReference>
<evidence type="ECO:0000256" key="2">
    <source>
        <dbReference type="ARBA" id="ARBA00005792"/>
    </source>
</evidence>